<organism evidence="2">
    <name type="scientific">marine sediment metagenome</name>
    <dbReference type="NCBI Taxonomy" id="412755"/>
    <lineage>
        <taxon>unclassified sequences</taxon>
        <taxon>metagenomes</taxon>
        <taxon>ecological metagenomes</taxon>
    </lineage>
</organism>
<keyword evidence="1" id="KW-0472">Membrane</keyword>
<evidence type="ECO:0000256" key="1">
    <source>
        <dbReference type="SAM" id="Phobius"/>
    </source>
</evidence>
<feature type="transmembrane region" description="Helical" evidence="1">
    <location>
        <begin position="14"/>
        <end position="33"/>
    </location>
</feature>
<protein>
    <submittedName>
        <fullName evidence="2">Uncharacterized protein</fullName>
    </submittedName>
</protein>
<accession>A0A0F9FC98</accession>
<comment type="caution">
    <text evidence="2">The sequence shown here is derived from an EMBL/GenBank/DDBJ whole genome shotgun (WGS) entry which is preliminary data.</text>
</comment>
<keyword evidence="1" id="KW-0812">Transmembrane</keyword>
<name>A0A0F9FC98_9ZZZZ</name>
<reference evidence="2" key="1">
    <citation type="journal article" date="2015" name="Nature">
        <title>Complex archaea that bridge the gap between prokaryotes and eukaryotes.</title>
        <authorList>
            <person name="Spang A."/>
            <person name="Saw J.H."/>
            <person name="Jorgensen S.L."/>
            <person name="Zaremba-Niedzwiedzka K."/>
            <person name="Martijn J."/>
            <person name="Lind A.E."/>
            <person name="van Eijk R."/>
            <person name="Schleper C."/>
            <person name="Guy L."/>
            <person name="Ettema T.J."/>
        </authorList>
    </citation>
    <scope>NUCLEOTIDE SEQUENCE</scope>
</reference>
<feature type="non-terminal residue" evidence="2">
    <location>
        <position position="1"/>
    </location>
</feature>
<sequence length="38" mass="4419">VLANILVIAEVHTYYQYIARAVVLFVAVVAYTMKRRYT</sequence>
<dbReference type="AlphaFoldDB" id="A0A0F9FC98"/>
<dbReference type="EMBL" id="LAZR01021872">
    <property type="protein sequence ID" value="KKL83823.1"/>
    <property type="molecule type" value="Genomic_DNA"/>
</dbReference>
<evidence type="ECO:0000313" key="2">
    <source>
        <dbReference type="EMBL" id="KKL83823.1"/>
    </source>
</evidence>
<gene>
    <name evidence="2" type="ORF">LCGC14_1970860</name>
</gene>
<keyword evidence="1" id="KW-1133">Transmembrane helix</keyword>
<proteinExistence type="predicted"/>